<keyword evidence="3" id="KW-1185">Reference proteome</keyword>
<comment type="caution">
    <text evidence="2">The sequence shown here is derived from an EMBL/GenBank/DDBJ whole genome shotgun (WGS) entry which is preliminary data.</text>
</comment>
<feature type="transmembrane region" description="Helical" evidence="1">
    <location>
        <begin position="79"/>
        <end position="97"/>
    </location>
</feature>
<keyword evidence="1" id="KW-1133">Transmembrane helix</keyword>
<evidence type="ECO:0008006" key="4">
    <source>
        <dbReference type="Google" id="ProtNLM"/>
    </source>
</evidence>
<gene>
    <name evidence="2" type="ORF">NH26_04245</name>
</gene>
<accession>A0A1S1YX74</accession>
<proteinExistence type="predicted"/>
<dbReference type="Pfam" id="PF13803">
    <property type="entry name" value="DUF4184"/>
    <property type="match status" value="1"/>
</dbReference>
<dbReference type="EMBL" id="JRYR02000001">
    <property type="protein sequence ID" value="OHX65614.1"/>
    <property type="molecule type" value="Genomic_DNA"/>
</dbReference>
<evidence type="ECO:0000256" key="1">
    <source>
        <dbReference type="SAM" id="Phobius"/>
    </source>
</evidence>
<keyword evidence="1" id="KW-0812">Transmembrane</keyword>
<organism evidence="2 3">
    <name type="scientific">Flammeovirga pacifica</name>
    <dbReference type="NCBI Taxonomy" id="915059"/>
    <lineage>
        <taxon>Bacteria</taxon>
        <taxon>Pseudomonadati</taxon>
        <taxon>Bacteroidota</taxon>
        <taxon>Cytophagia</taxon>
        <taxon>Cytophagales</taxon>
        <taxon>Flammeovirgaceae</taxon>
        <taxon>Flammeovirga</taxon>
    </lineage>
</organism>
<protein>
    <recommendedName>
        <fullName evidence="4">DUF4184 domain-containing protein</fullName>
    </recommendedName>
</protein>
<dbReference type="STRING" id="915059.NH26_04245"/>
<evidence type="ECO:0000313" key="2">
    <source>
        <dbReference type="EMBL" id="OHX65614.1"/>
    </source>
</evidence>
<feature type="transmembrane region" description="Helical" evidence="1">
    <location>
        <begin position="109"/>
        <end position="129"/>
    </location>
</feature>
<dbReference type="AlphaFoldDB" id="A0A1S1YX74"/>
<reference evidence="2 3" key="1">
    <citation type="journal article" date="2012" name="Int. J. Syst. Evol. Microbiol.">
        <title>Flammeovirga pacifica sp. nov., isolated from deep-sea sediment.</title>
        <authorList>
            <person name="Xu H."/>
            <person name="Fu Y."/>
            <person name="Yang N."/>
            <person name="Ding Z."/>
            <person name="Lai Q."/>
            <person name="Zeng R."/>
        </authorList>
    </citation>
    <scope>NUCLEOTIDE SEQUENCE [LARGE SCALE GENOMIC DNA]</scope>
    <source>
        <strain evidence="3">DSM 24597 / LMG 26175 / WPAGA1</strain>
    </source>
</reference>
<dbReference type="Proteomes" id="UP000179797">
    <property type="component" value="Unassembled WGS sequence"/>
</dbReference>
<dbReference type="InterPro" id="IPR025238">
    <property type="entry name" value="DUF4184"/>
</dbReference>
<name>A0A1S1YX74_FLAPC</name>
<sequence>MIGVFTHIIFDGLTSRSGYFVQHISLLNFNVDGILGFSMPFYIFLWYSLTILGLMVLLFQMIKSFFTLKELGYELKISWLRIATITLLWILLLYIGIDVLEPKGYLRWGILLGGTLFYSVLMISTSYYIQNLISLQKREKLLNKERFKS</sequence>
<keyword evidence="1" id="KW-0472">Membrane</keyword>
<feature type="transmembrane region" description="Helical" evidence="1">
    <location>
        <begin position="39"/>
        <end position="59"/>
    </location>
</feature>
<evidence type="ECO:0000313" key="3">
    <source>
        <dbReference type="Proteomes" id="UP000179797"/>
    </source>
</evidence>